<dbReference type="Gene3D" id="1.10.600.10">
    <property type="entry name" value="Farnesyl Diphosphate Synthase"/>
    <property type="match status" value="2"/>
</dbReference>
<dbReference type="InterPro" id="IPR008949">
    <property type="entry name" value="Isoprenoid_synthase_dom_sf"/>
</dbReference>
<name>A0A9P4R8F2_9PLEO</name>
<proteinExistence type="predicted"/>
<dbReference type="OrthoDB" id="3004402at2759"/>
<reference evidence="1" key="1">
    <citation type="journal article" date="2020" name="Stud. Mycol.">
        <title>101 Dothideomycetes genomes: a test case for predicting lifestyles and emergence of pathogens.</title>
        <authorList>
            <person name="Haridas S."/>
            <person name="Albert R."/>
            <person name="Binder M."/>
            <person name="Bloem J."/>
            <person name="Labutti K."/>
            <person name="Salamov A."/>
            <person name="Andreopoulos B."/>
            <person name="Baker S."/>
            <person name="Barry K."/>
            <person name="Bills G."/>
            <person name="Bluhm B."/>
            <person name="Cannon C."/>
            <person name="Castanera R."/>
            <person name="Culley D."/>
            <person name="Daum C."/>
            <person name="Ezra D."/>
            <person name="Gonzalez J."/>
            <person name="Henrissat B."/>
            <person name="Kuo A."/>
            <person name="Liang C."/>
            <person name="Lipzen A."/>
            <person name="Lutzoni F."/>
            <person name="Magnuson J."/>
            <person name="Mondo S."/>
            <person name="Nolan M."/>
            <person name="Ohm R."/>
            <person name="Pangilinan J."/>
            <person name="Park H.-J."/>
            <person name="Ramirez L."/>
            <person name="Alfaro M."/>
            <person name="Sun H."/>
            <person name="Tritt A."/>
            <person name="Yoshinaga Y."/>
            <person name="Zwiers L.-H."/>
            <person name="Turgeon B."/>
            <person name="Goodwin S."/>
            <person name="Spatafora J."/>
            <person name="Crous P."/>
            <person name="Grigoriev I."/>
        </authorList>
    </citation>
    <scope>NUCLEOTIDE SEQUENCE</scope>
    <source>
        <strain evidence="1">CBS 125425</strain>
    </source>
</reference>
<dbReference type="Proteomes" id="UP000799444">
    <property type="component" value="Unassembled WGS sequence"/>
</dbReference>
<sequence length="164" mass="18944">MLKTADSSTPAEYILHDLWEEMRHQDHVLADNILEPTFTFMRAQTDRARIGMQGLGKHLSYREKDVGKAYDKEYKVAKNNDTEGAALCSAVQVLSDESSIEIEGTKRVLWVMVREWEHAHERLVEQAKASSLSSQEVLYVKGLEYQMRGNEQWSRTTLRYHALD</sequence>
<keyword evidence="2" id="KW-1185">Reference proteome</keyword>
<protein>
    <submittedName>
        <fullName evidence="1">Terpenoid synthase</fullName>
    </submittedName>
</protein>
<dbReference type="EMBL" id="ML996098">
    <property type="protein sequence ID" value="KAF2740904.1"/>
    <property type="molecule type" value="Genomic_DNA"/>
</dbReference>
<comment type="caution">
    <text evidence="1">The sequence shown here is derived from an EMBL/GenBank/DDBJ whole genome shotgun (WGS) entry which is preliminary data.</text>
</comment>
<evidence type="ECO:0000313" key="2">
    <source>
        <dbReference type="Proteomes" id="UP000799444"/>
    </source>
</evidence>
<evidence type="ECO:0000313" key="1">
    <source>
        <dbReference type="EMBL" id="KAF2740904.1"/>
    </source>
</evidence>
<dbReference type="AlphaFoldDB" id="A0A9P4R8F2"/>
<dbReference type="SUPFAM" id="SSF48576">
    <property type="entry name" value="Terpenoid synthases"/>
    <property type="match status" value="1"/>
</dbReference>
<accession>A0A9P4R8F2</accession>
<gene>
    <name evidence="1" type="ORF">EJ04DRAFT_558292</name>
</gene>
<organism evidence="1 2">
    <name type="scientific">Polyplosphaeria fusca</name>
    <dbReference type="NCBI Taxonomy" id="682080"/>
    <lineage>
        <taxon>Eukaryota</taxon>
        <taxon>Fungi</taxon>
        <taxon>Dikarya</taxon>
        <taxon>Ascomycota</taxon>
        <taxon>Pezizomycotina</taxon>
        <taxon>Dothideomycetes</taxon>
        <taxon>Pleosporomycetidae</taxon>
        <taxon>Pleosporales</taxon>
        <taxon>Tetraplosphaeriaceae</taxon>
        <taxon>Polyplosphaeria</taxon>
    </lineage>
</organism>